<evidence type="ECO:0000256" key="2">
    <source>
        <dbReference type="SAM" id="Phobius"/>
    </source>
</evidence>
<reference evidence="3" key="1">
    <citation type="journal article" date="2021" name="Nat. Commun.">
        <title>Genetic determinants of endophytism in the Arabidopsis root mycobiome.</title>
        <authorList>
            <person name="Mesny F."/>
            <person name="Miyauchi S."/>
            <person name="Thiergart T."/>
            <person name="Pickel B."/>
            <person name="Atanasova L."/>
            <person name="Karlsson M."/>
            <person name="Huettel B."/>
            <person name="Barry K.W."/>
            <person name="Haridas S."/>
            <person name="Chen C."/>
            <person name="Bauer D."/>
            <person name="Andreopoulos W."/>
            <person name="Pangilinan J."/>
            <person name="LaButti K."/>
            <person name="Riley R."/>
            <person name="Lipzen A."/>
            <person name="Clum A."/>
            <person name="Drula E."/>
            <person name="Henrissat B."/>
            <person name="Kohler A."/>
            <person name="Grigoriev I.V."/>
            <person name="Martin F.M."/>
            <person name="Hacquard S."/>
        </authorList>
    </citation>
    <scope>NUCLEOTIDE SEQUENCE</scope>
    <source>
        <strain evidence="3">MPI-SDFR-AT-0073</strain>
    </source>
</reference>
<feature type="transmembrane region" description="Helical" evidence="2">
    <location>
        <begin position="94"/>
        <end position="112"/>
    </location>
</feature>
<dbReference type="Proteomes" id="UP000758603">
    <property type="component" value="Unassembled WGS sequence"/>
</dbReference>
<protein>
    <submittedName>
        <fullName evidence="3">Uncharacterized protein</fullName>
    </submittedName>
</protein>
<accession>A0A9P8US21</accession>
<name>A0A9P8US21_9PEZI</name>
<feature type="region of interest" description="Disordered" evidence="1">
    <location>
        <begin position="65"/>
        <end position="85"/>
    </location>
</feature>
<dbReference type="GeneID" id="70124171"/>
<feature type="region of interest" description="Disordered" evidence="1">
    <location>
        <begin position="1"/>
        <end position="26"/>
    </location>
</feature>
<keyword evidence="2" id="KW-1133">Transmembrane helix</keyword>
<proteinExistence type="predicted"/>
<dbReference type="OrthoDB" id="3784821at2759"/>
<evidence type="ECO:0000313" key="4">
    <source>
        <dbReference type="Proteomes" id="UP000758603"/>
    </source>
</evidence>
<evidence type="ECO:0000256" key="1">
    <source>
        <dbReference type="SAM" id="MobiDB-lite"/>
    </source>
</evidence>
<feature type="compositionally biased region" description="Polar residues" evidence="1">
    <location>
        <begin position="1"/>
        <end position="10"/>
    </location>
</feature>
<keyword evidence="2" id="KW-0472">Membrane</keyword>
<gene>
    <name evidence="3" type="ORF">BKA67DRAFT_180984</name>
</gene>
<dbReference type="EMBL" id="JAGPXC010000002">
    <property type="protein sequence ID" value="KAH6657151.1"/>
    <property type="molecule type" value="Genomic_DNA"/>
</dbReference>
<organism evidence="3 4">
    <name type="scientific">Truncatella angustata</name>
    <dbReference type="NCBI Taxonomy" id="152316"/>
    <lineage>
        <taxon>Eukaryota</taxon>
        <taxon>Fungi</taxon>
        <taxon>Dikarya</taxon>
        <taxon>Ascomycota</taxon>
        <taxon>Pezizomycotina</taxon>
        <taxon>Sordariomycetes</taxon>
        <taxon>Xylariomycetidae</taxon>
        <taxon>Amphisphaeriales</taxon>
        <taxon>Sporocadaceae</taxon>
        <taxon>Truncatella</taxon>
    </lineage>
</organism>
<keyword evidence="4" id="KW-1185">Reference proteome</keyword>
<dbReference type="AlphaFoldDB" id="A0A9P8US21"/>
<dbReference type="RefSeq" id="XP_045961385.1">
    <property type="nucleotide sequence ID" value="XM_046095278.1"/>
</dbReference>
<sequence>MPASVESSKATRVANKSAAPRVPPLPYKARTAADAAAGQNSALMPSVEAHAASAAPVRAAAKGSTVSLPQSLRAPTPKPFDPSSPAYKAASRKYVGFMVAMPILLVTSYVLFDRLALGHEAKSFDKQETARSIV</sequence>
<comment type="caution">
    <text evidence="3">The sequence shown here is derived from an EMBL/GenBank/DDBJ whole genome shotgun (WGS) entry which is preliminary data.</text>
</comment>
<evidence type="ECO:0000313" key="3">
    <source>
        <dbReference type="EMBL" id="KAH6657151.1"/>
    </source>
</evidence>
<keyword evidence="2" id="KW-0812">Transmembrane</keyword>